<dbReference type="SUPFAM" id="SSF74853">
    <property type="entry name" value="Lamin A/C globular tail domain"/>
    <property type="match status" value="1"/>
</dbReference>
<dbReference type="Gene3D" id="2.60.40.1260">
    <property type="entry name" value="Lamin Tail domain"/>
    <property type="match status" value="1"/>
</dbReference>
<dbReference type="NCBIfam" id="TIGR02243">
    <property type="entry name" value="putative baseplate assembly protein"/>
    <property type="match status" value="1"/>
</dbReference>
<dbReference type="RefSeq" id="WP_227230422.1">
    <property type="nucleotide sequence ID" value="NZ_JAJCVJ010000002.1"/>
</dbReference>
<gene>
    <name evidence="3" type="ORF">ACFPJ5_14690</name>
</gene>
<feature type="compositionally biased region" description="Low complexity" evidence="1">
    <location>
        <begin position="1240"/>
        <end position="1267"/>
    </location>
</feature>
<sequence>MASDDPSAEPGTDAVSTPGSASDATTDPVLDGRSRDDLFRDALALAPGYTPSWDPGDDAGTALVHLFAELARHTTERLDRVPAKHRVAFFDRLGFDRAPPQAGRIPLTVTVSEGATENVRVPAGTRAVDEAKTIFETDAGFEATPARLTDVVSVDPDADRLYRHDAAVSAGESFQPFTGRDRQAHVLSLGHASLLQQAPGAAVRVRLRVDADSESETDAVADFLADCLIWEWYGEATDPIRLDEPAPEGEPVEDWHVVEPETMETDTDRWGEQVVSIELRPPGPLTETTVGGRTSRWLRATTNRNCDPAHVFELAVGPVTLAAGDRRAVGEGSDTALGGGAVGRAADALFANDVPLSDPTASEPVLPFGDHPRHRDTFAIASGDALTTPGATVTLSLTLANADAMSDAGGPSVSWEFWNGDAWTRLPLRDETDPDARRFTDSGTVVFDVPPDLAETAVAGEDGHWIRARLVGGDYGSVAYVRTEDTSNNTETWTTKTDGVTPPKLSMLRLQYGKEERPDHLLAADNGEAPRDVSLALRERTRPFRRLPADGQTLALGFDRRLEDGPIQLLWSPTDRATPADFDPRLAWTYSRQATDAGAGGEVTEWAVPDVADGTERLLTRGLISVVFPDASEAVGLFGAARHWLRASVVEGAFETPPPATGPADLAIRIDRIDAPRETIRLRNTGDRSLDLSGYLVDVEHGNLDVDQHRALPGGTVIDAGGTLTVASGRLSPGPADVWFDFRAPVLNDTVPDEVALLTPSGDPVAVGGGPVAGEEASEETDERGADSDADTGGDSTDESGHDCGCGGHAGDDHADCGRPGHADSDPCETTLPTESSVGDPTETPPVVEVLAVNAGWATNVESVTDELLGGSDGTADQTFAVASPPVVAESVWVDEARTLSTADREGLVADAPEQVEVVGGGATGDTDSAPDAVWVRWTAVEDFLGSGPDDRHYTVDRLSGEIQFGDGRRGRIPPRGRDTVRASYETGGGSAGNVPRETVTKLESAIALVDEVTNPIAGDGGADAESTESAVTRASRTLRDGDRAVTPVDFERVATTTTRKLARARCLPATDAAGRRRAGFVTLIVVPASSARKPVPSASLRERVAERVADHAPTTVVTPDRLIVRGPAYVEATVAVRVVATPGVESVSAVERAVDDALSAYLHPLSGGESGEGWAFGTLPCPADLFAVAEGVAGVDHVADLTVTFHGDETTARVGDGDEVPGVSEDVLVFAGTHDVRASRASPATATTGADSTTAADAGATSTTDAGTGGGA</sequence>
<dbReference type="EMBL" id="JBHSKX010000002">
    <property type="protein sequence ID" value="MFC5368181.1"/>
    <property type="molecule type" value="Genomic_DNA"/>
</dbReference>
<evidence type="ECO:0000259" key="2">
    <source>
        <dbReference type="PROSITE" id="PS51841"/>
    </source>
</evidence>
<protein>
    <submittedName>
        <fullName evidence="3">Baseplate assembly protein</fullName>
    </submittedName>
</protein>
<feature type="compositionally biased region" description="Polar residues" evidence="1">
    <location>
        <begin position="14"/>
        <end position="25"/>
    </location>
</feature>
<feature type="region of interest" description="Disordered" evidence="1">
    <location>
        <begin position="817"/>
        <end position="844"/>
    </location>
</feature>
<dbReference type="PROSITE" id="PS51841">
    <property type="entry name" value="LTD"/>
    <property type="match status" value="1"/>
</dbReference>
<feature type="region of interest" description="Disordered" evidence="1">
    <location>
        <begin position="755"/>
        <end position="801"/>
    </location>
</feature>
<evidence type="ECO:0000313" key="4">
    <source>
        <dbReference type="Proteomes" id="UP001596201"/>
    </source>
</evidence>
<dbReference type="InterPro" id="IPR036415">
    <property type="entry name" value="Lamin_tail_dom_sf"/>
</dbReference>
<proteinExistence type="predicted"/>
<evidence type="ECO:0000313" key="3">
    <source>
        <dbReference type="EMBL" id="MFC5368181.1"/>
    </source>
</evidence>
<name>A0ABD5REE4_9EURY</name>
<evidence type="ECO:0000256" key="1">
    <source>
        <dbReference type="SAM" id="MobiDB-lite"/>
    </source>
</evidence>
<dbReference type="InterPro" id="IPR001322">
    <property type="entry name" value="Lamin_tail_dom"/>
</dbReference>
<feature type="region of interest" description="Disordered" evidence="1">
    <location>
        <begin position="1240"/>
        <end position="1273"/>
    </location>
</feature>
<comment type="caution">
    <text evidence="3">The sequence shown here is derived from an EMBL/GenBank/DDBJ whole genome shotgun (WGS) entry which is preliminary data.</text>
</comment>
<feature type="compositionally biased region" description="Acidic residues" evidence="1">
    <location>
        <begin position="776"/>
        <end position="798"/>
    </location>
</feature>
<accession>A0ABD5REE4</accession>
<keyword evidence="4" id="KW-1185">Reference proteome</keyword>
<dbReference type="Proteomes" id="UP001596201">
    <property type="component" value="Unassembled WGS sequence"/>
</dbReference>
<organism evidence="3 4">
    <name type="scientific">Salinirubrum litoreum</name>
    <dbReference type="NCBI Taxonomy" id="1126234"/>
    <lineage>
        <taxon>Archaea</taxon>
        <taxon>Methanobacteriati</taxon>
        <taxon>Methanobacteriota</taxon>
        <taxon>Stenosarchaea group</taxon>
        <taxon>Halobacteria</taxon>
        <taxon>Halobacteriales</taxon>
        <taxon>Haloferacaceae</taxon>
        <taxon>Salinirubrum</taxon>
    </lineage>
</organism>
<feature type="region of interest" description="Disordered" evidence="1">
    <location>
        <begin position="1"/>
        <end position="33"/>
    </location>
</feature>
<dbReference type="AlphaFoldDB" id="A0ABD5REE4"/>
<feature type="domain" description="LTD" evidence="2">
    <location>
        <begin position="652"/>
        <end position="788"/>
    </location>
</feature>
<reference evidence="3 4" key="1">
    <citation type="journal article" date="2019" name="Int. J. Syst. Evol. Microbiol.">
        <title>The Global Catalogue of Microorganisms (GCM) 10K type strain sequencing project: providing services to taxonomists for standard genome sequencing and annotation.</title>
        <authorList>
            <consortium name="The Broad Institute Genomics Platform"/>
            <consortium name="The Broad Institute Genome Sequencing Center for Infectious Disease"/>
            <person name="Wu L."/>
            <person name="Ma J."/>
        </authorList>
    </citation>
    <scope>NUCLEOTIDE SEQUENCE [LARGE SCALE GENOMIC DNA]</scope>
    <source>
        <strain evidence="3 4">CGMCC 1.12237</strain>
    </source>
</reference>
<dbReference type="InterPro" id="IPR011749">
    <property type="entry name" value="CHP02243"/>
</dbReference>